<keyword evidence="2" id="KW-1185">Reference proteome</keyword>
<sequence length="373" mass="39596">MAKVSVVRREARRRWFVVAGLATMLGATPFAVAAYPAESGGPGTAGLRRLIQGSAGLPYEGLVESHGSLGLPRLPGLEDVTGLLGGTSRMRAWYDGPRRWRIALLTATGERDYLRSGHQTATWDYERDLLVRATGRPAVQLPGAADLMPPDLARRLLRLAAPGDRVTALPARRVAGRSASGLRVVPADRDTTVGHVDVWADPRSGLAVEVRVTARDTGRTALHTRFLDLRQRRPAASAVAPRPAPGVATAQVDTLDLLARLASRTAESLPPRLAGRPVLDSTPSVAAVRAYDGGFSSLVVAPLPGRYGRRVFETAESAGAGRVDVGPGADALMVRSSVATAMLLRPYADVRTFLLVGAVRPELLRDAARELGA</sequence>
<evidence type="ECO:0000313" key="1">
    <source>
        <dbReference type="EMBL" id="GAA4080241.1"/>
    </source>
</evidence>
<gene>
    <name evidence="1" type="ORF">GCM10022214_43470</name>
</gene>
<dbReference type="Proteomes" id="UP001500683">
    <property type="component" value="Unassembled WGS sequence"/>
</dbReference>
<reference evidence="2" key="1">
    <citation type="journal article" date="2019" name="Int. J. Syst. Evol. Microbiol.">
        <title>The Global Catalogue of Microorganisms (GCM) 10K type strain sequencing project: providing services to taxonomists for standard genome sequencing and annotation.</title>
        <authorList>
            <consortium name="The Broad Institute Genomics Platform"/>
            <consortium name="The Broad Institute Genome Sequencing Center for Infectious Disease"/>
            <person name="Wu L."/>
            <person name="Ma J."/>
        </authorList>
    </citation>
    <scope>NUCLEOTIDE SEQUENCE [LARGE SCALE GENOMIC DNA]</scope>
    <source>
        <strain evidence="2">JCM 16702</strain>
    </source>
</reference>
<organism evidence="1 2">
    <name type="scientific">Actinomadura miaoliensis</name>
    <dbReference type="NCBI Taxonomy" id="430685"/>
    <lineage>
        <taxon>Bacteria</taxon>
        <taxon>Bacillati</taxon>
        <taxon>Actinomycetota</taxon>
        <taxon>Actinomycetes</taxon>
        <taxon>Streptosporangiales</taxon>
        <taxon>Thermomonosporaceae</taxon>
        <taxon>Actinomadura</taxon>
    </lineage>
</organism>
<evidence type="ECO:0000313" key="2">
    <source>
        <dbReference type="Proteomes" id="UP001500683"/>
    </source>
</evidence>
<accession>A0ABP7W3M6</accession>
<dbReference type="EMBL" id="BAAAZG010000028">
    <property type="protein sequence ID" value="GAA4080241.1"/>
    <property type="molecule type" value="Genomic_DNA"/>
</dbReference>
<protein>
    <recommendedName>
        <fullName evidence="3">Transcriptional regulator</fullName>
    </recommendedName>
</protein>
<comment type="caution">
    <text evidence="1">The sequence shown here is derived from an EMBL/GenBank/DDBJ whole genome shotgun (WGS) entry which is preliminary data.</text>
</comment>
<dbReference type="Gene3D" id="2.50.20.10">
    <property type="entry name" value="Lipoprotein localisation LolA/LolB/LppX"/>
    <property type="match status" value="1"/>
</dbReference>
<name>A0ABP7W3M6_9ACTN</name>
<proteinExistence type="predicted"/>
<evidence type="ECO:0008006" key="3">
    <source>
        <dbReference type="Google" id="ProtNLM"/>
    </source>
</evidence>